<keyword evidence="3 4" id="KW-0808">Transferase</keyword>
<dbReference type="InterPro" id="IPR015422">
    <property type="entry name" value="PyrdxlP-dep_Trfase_small"/>
</dbReference>
<dbReference type="GO" id="GO:0030170">
    <property type="term" value="F:pyridoxal phosphate binding"/>
    <property type="evidence" value="ECO:0007669"/>
    <property type="project" value="InterPro"/>
</dbReference>
<dbReference type="AlphaFoldDB" id="A0A9W6B3X8"/>
<dbReference type="EC" id="2.6.1.-" evidence="4"/>
<dbReference type="InterPro" id="IPR050881">
    <property type="entry name" value="LL-DAP_aminotransferase"/>
</dbReference>
<dbReference type="InterPro" id="IPR004839">
    <property type="entry name" value="Aminotransferase_I/II_large"/>
</dbReference>
<accession>A0A9W6B3X8</accession>
<protein>
    <recommendedName>
        <fullName evidence="4">Aminotransferase</fullName>
        <ecNumber evidence="4">2.6.1.-</ecNumber>
    </recommendedName>
</protein>
<sequence length="380" mass="42669">MEVAKRLHTVEEYYFSKKLREVRGLIAQGKPVINMGIGSPDLAPAPQVLEAMNTASYEDGAHQYQNYQGLPELRNAIANFYKTHFKVAINPENEVLPLMGSKEGIMHISMAYLNEGDEALIPNPGYPTYTSVTKLVQATPVYYDLTAESNWFPDLEALEKRDLSKVKIMWLSYPHMPTGAKPTVALFEALIAFAKKHQILLVNDNPYSFVLNDEQRSILALPEAKEVAVELNSLSKSFNMAGWRVGMVLGSKEHISAILKVKSNMDSGMFYSVQKGAIAALQLDKDWFASLNEVYAKRKKLVLELVQKLGCTYDPDSVGMFVWCKLPEGITSSETFIDEVLYDKHVFITPGTIFGDKGEGYIRFSLCVTEEKIQEAINRF</sequence>
<dbReference type="SUPFAM" id="SSF53383">
    <property type="entry name" value="PLP-dependent transferases"/>
    <property type="match status" value="1"/>
</dbReference>
<comment type="cofactor">
    <cofactor evidence="1 4">
        <name>pyridoxal 5'-phosphate</name>
        <dbReference type="ChEBI" id="CHEBI:597326"/>
    </cofactor>
</comment>
<dbReference type="Gene3D" id="3.90.1150.10">
    <property type="entry name" value="Aspartate Aminotransferase, domain 1"/>
    <property type="match status" value="1"/>
</dbReference>
<evidence type="ECO:0000313" key="7">
    <source>
        <dbReference type="Proteomes" id="UP001143545"/>
    </source>
</evidence>
<dbReference type="CDD" id="cd00609">
    <property type="entry name" value="AAT_like"/>
    <property type="match status" value="1"/>
</dbReference>
<evidence type="ECO:0000256" key="4">
    <source>
        <dbReference type="RuleBase" id="RU000481"/>
    </source>
</evidence>
<dbReference type="Gene3D" id="3.40.640.10">
    <property type="entry name" value="Type I PLP-dependent aspartate aminotransferase-like (Major domain)"/>
    <property type="match status" value="1"/>
</dbReference>
<dbReference type="InterPro" id="IPR004838">
    <property type="entry name" value="NHTrfase_class1_PyrdxlP-BS"/>
</dbReference>
<organism evidence="6 7">
    <name type="scientific">Neptunitalea chrysea</name>
    <dbReference type="NCBI Taxonomy" id="1647581"/>
    <lineage>
        <taxon>Bacteria</taxon>
        <taxon>Pseudomonadati</taxon>
        <taxon>Bacteroidota</taxon>
        <taxon>Flavobacteriia</taxon>
        <taxon>Flavobacteriales</taxon>
        <taxon>Flavobacteriaceae</taxon>
        <taxon>Neptunitalea</taxon>
    </lineage>
</organism>
<dbReference type="Pfam" id="PF00155">
    <property type="entry name" value="Aminotran_1_2"/>
    <property type="match status" value="1"/>
</dbReference>
<dbReference type="EMBL" id="BRVP01000001">
    <property type="protein sequence ID" value="GLB51120.1"/>
    <property type="molecule type" value="Genomic_DNA"/>
</dbReference>
<proteinExistence type="inferred from homology"/>
<dbReference type="Proteomes" id="UP001143545">
    <property type="component" value="Unassembled WGS sequence"/>
</dbReference>
<evidence type="ECO:0000256" key="3">
    <source>
        <dbReference type="ARBA" id="ARBA00022679"/>
    </source>
</evidence>
<feature type="domain" description="Aminotransferase class I/classII large" evidence="5">
    <location>
        <begin position="31"/>
        <end position="380"/>
    </location>
</feature>
<dbReference type="RefSeq" id="WP_373876987.1">
    <property type="nucleotide sequence ID" value="NZ_BRVP01000001.1"/>
</dbReference>
<keyword evidence="7" id="KW-1185">Reference proteome</keyword>
<dbReference type="GO" id="GO:0008483">
    <property type="term" value="F:transaminase activity"/>
    <property type="evidence" value="ECO:0007669"/>
    <property type="project" value="UniProtKB-KW"/>
</dbReference>
<evidence type="ECO:0000256" key="2">
    <source>
        <dbReference type="ARBA" id="ARBA00022576"/>
    </source>
</evidence>
<dbReference type="InterPro" id="IPR015424">
    <property type="entry name" value="PyrdxlP-dep_Trfase"/>
</dbReference>
<gene>
    <name evidence="6" type="primary">aspC3</name>
    <name evidence="6" type="ORF">NBRC110019_01590</name>
</gene>
<comment type="caution">
    <text evidence="6">The sequence shown here is derived from an EMBL/GenBank/DDBJ whole genome shotgun (WGS) entry which is preliminary data.</text>
</comment>
<dbReference type="InterPro" id="IPR015421">
    <property type="entry name" value="PyrdxlP-dep_Trfase_major"/>
</dbReference>
<evidence type="ECO:0000256" key="1">
    <source>
        <dbReference type="ARBA" id="ARBA00001933"/>
    </source>
</evidence>
<keyword evidence="2 4" id="KW-0032">Aminotransferase</keyword>
<reference evidence="6" key="1">
    <citation type="submission" date="2022-07" db="EMBL/GenBank/DDBJ databases">
        <title>Taxonomy of Novel Oxalotrophic and Methylotrophic Bacteria.</title>
        <authorList>
            <person name="Sahin N."/>
            <person name="Tani A."/>
        </authorList>
    </citation>
    <scope>NUCLEOTIDE SEQUENCE</scope>
    <source>
        <strain evidence="6">AM327</strain>
    </source>
</reference>
<comment type="similarity">
    <text evidence="4">Belongs to the class-I pyridoxal-phosphate-dependent aminotransferase family.</text>
</comment>
<name>A0A9W6B3X8_9FLAO</name>
<dbReference type="PANTHER" id="PTHR42832">
    <property type="entry name" value="AMINO ACID AMINOTRANSFERASE"/>
    <property type="match status" value="1"/>
</dbReference>
<dbReference type="PROSITE" id="PS00105">
    <property type="entry name" value="AA_TRANSFER_CLASS_1"/>
    <property type="match status" value="1"/>
</dbReference>
<evidence type="ECO:0000313" key="6">
    <source>
        <dbReference type="EMBL" id="GLB51120.1"/>
    </source>
</evidence>
<evidence type="ECO:0000259" key="5">
    <source>
        <dbReference type="Pfam" id="PF00155"/>
    </source>
</evidence>
<dbReference type="PANTHER" id="PTHR42832:SF3">
    <property type="entry name" value="L-GLUTAMINE--4-(METHYLSULFANYL)-2-OXOBUTANOATE AMINOTRANSFERASE"/>
    <property type="match status" value="1"/>
</dbReference>